<comment type="caution">
    <text evidence="1">The sequence shown here is derived from an EMBL/GenBank/DDBJ whole genome shotgun (WGS) entry which is preliminary data.</text>
</comment>
<evidence type="ECO:0000313" key="2">
    <source>
        <dbReference type="Proteomes" id="UP000814140"/>
    </source>
</evidence>
<reference evidence="1" key="2">
    <citation type="journal article" date="2022" name="New Phytol.">
        <title>Evolutionary transition to the ectomycorrhizal habit in the genomes of a hyperdiverse lineage of mushroom-forming fungi.</title>
        <authorList>
            <person name="Looney B."/>
            <person name="Miyauchi S."/>
            <person name="Morin E."/>
            <person name="Drula E."/>
            <person name="Courty P.E."/>
            <person name="Kohler A."/>
            <person name="Kuo A."/>
            <person name="LaButti K."/>
            <person name="Pangilinan J."/>
            <person name="Lipzen A."/>
            <person name="Riley R."/>
            <person name="Andreopoulos W."/>
            <person name="He G."/>
            <person name="Johnson J."/>
            <person name="Nolan M."/>
            <person name="Tritt A."/>
            <person name="Barry K.W."/>
            <person name="Grigoriev I.V."/>
            <person name="Nagy L.G."/>
            <person name="Hibbett D."/>
            <person name="Henrissat B."/>
            <person name="Matheny P.B."/>
            <person name="Labbe J."/>
            <person name="Martin F.M."/>
        </authorList>
    </citation>
    <scope>NUCLEOTIDE SEQUENCE</scope>
    <source>
        <strain evidence="1">HHB10654</strain>
    </source>
</reference>
<name>A0ACB8SL27_9AGAM</name>
<proteinExistence type="predicted"/>
<evidence type="ECO:0000313" key="1">
    <source>
        <dbReference type="EMBL" id="KAI0056591.1"/>
    </source>
</evidence>
<feature type="non-terminal residue" evidence="1">
    <location>
        <position position="1"/>
    </location>
</feature>
<accession>A0ACB8SL27</accession>
<protein>
    <submittedName>
        <fullName evidence="1">Uncharacterized protein</fullName>
    </submittedName>
</protein>
<sequence>LILTRNSAILGRAIKTEYLALGTLLSTVGLSYVAASGGSKDASAGKQTIQQVKESVKIDSGSKEEDDFIKNFIKEAEKESH</sequence>
<dbReference type="EMBL" id="MU277261">
    <property type="protein sequence ID" value="KAI0056591.1"/>
    <property type="molecule type" value="Genomic_DNA"/>
</dbReference>
<dbReference type="Proteomes" id="UP000814140">
    <property type="component" value="Unassembled WGS sequence"/>
</dbReference>
<reference evidence="1" key="1">
    <citation type="submission" date="2021-03" db="EMBL/GenBank/DDBJ databases">
        <authorList>
            <consortium name="DOE Joint Genome Institute"/>
            <person name="Ahrendt S."/>
            <person name="Looney B.P."/>
            <person name="Miyauchi S."/>
            <person name="Morin E."/>
            <person name="Drula E."/>
            <person name="Courty P.E."/>
            <person name="Chicoki N."/>
            <person name="Fauchery L."/>
            <person name="Kohler A."/>
            <person name="Kuo A."/>
            <person name="Labutti K."/>
            <person name="Pangilinan J."/>
            <person name="Lipzen A."/>
            <person name="Riley R."/>
            <person name="Andreopoulos W."/>
            <person name="He G."/>
            <person name="Johnson J."/>
            <person name="Barry K.W."/>
            <person name="Grigoriev I.V."/>
            <person name="Nagy L."/>
            <person name="Hibbett D."/>
            <person name="Henrissat B."/>
            <person name="Matheny P.B."/>
            <person name="Labbe J."/>
            <person name="Martin F."/>
        </authorList>
    </citation>
    <scope>NUCLEOTIDE SEQUENCE</scope>
    <source>
        <strain evidence="1">HHB10654</strain>
    </source>
</reference>
<gene>
    <name evidence="1" type="ORF">BV25DRAFT_1813743</name>
</gene>
<organism evidence="1 2">
    <name type="scientific">Artomyces pyxidatus</name>
    <dbReference type="NCBI Taxonomy" id="48021"/>
    <lineage>
        <taxon>Eukaryota</taxon>
        <taxon>Fungi</taxon>
        <taxon>Dikarya</taxon>
        <taxon>Basidiomycota</taxon>
        <taxon>Agaricomycotina</taxon>
        <taxon>Agaricomycetes</taxon>
        <taxon>Russulales</taxon>
        <taxon>Auriscalpiaceae</taxon>
        <taxon>Artomyces</taxon>
    </lineage>
</organism>
<keyword evidence="2" id="KW-1185">Reference proteome</keyword>